<evidence type="ECO:0000313" key="2">
    <source>
        <dbReference type="EMBL" id="CCX17413.1"/>
    </source>
</evidence>
<accession>U4LC56</accession>
<dbReference type="OMA" id="YLLTTFY"/>
<protein>
    <submittedName>
        <fullName evidence="2">Uncharacterized protein</fullName>
    </submittedName>
</protein>
<dbReference type="OrthoDB" id="5394254at2759"/>
<feature type="transmembrane region" description="Helical" evidence="1">
    <location>
        <begin position="21"/>
        <end position="40"/>
    </location>
</feature>
<keyword evidence="1" id="KW-0472">Membrane</keyword>
<dbReference type="STRING" id="1076935.U4LC56"/>
<feature type="transmembrane region" description="Helical" evidence="1">
    <location>
        <begin position="105"/>
        <end position="124"/>
    </location>
</feature>
<dbReference type="EMBL" id="HF936646">
    <property type="protein sequence ID" value="CCX17413.1"/>
    <property type="molecule type" value="Genomic_DNA"/>
</dbReference>
<keyword evidence="3" id="KW-1185">Reference proteome</keyword>
<dbReference type="Proteomes" id="UP000018144">
    <property type="component" value="Unassembled WGS sequence"/>
</dbReference>
<feature type="transmembrane region" description="Helical" evidence="1">
    <location>
        <begin position="249"/>
        <end position="271"/>
    </location>
</feature>
<name>U4LC56_PYROM</name>
<feature type="transmembrane region" description="Helical" evidence="1">
    <location>
        <begin position="277"/>
        <end position="301"/>
    </location>
</feature>
<dbReference type="AlphaFoldDB" id="U4LC56"/>
<evidence type="ECO:0000256" key="1">
    <source>
        <dbReference type="SAM" id="Phobius"/>
    </source>
</evidence>
<dbReference type="eggNOG" id="ENOG502RZT9">
    <property type="taxonomic scope" value="Eukaryota"/>
</dbReference>
<proteinExistence type="predicted"/>
<evidence type="ECO:0000313" key="3">
    <source>
        <dbReference type="Proteomes" id="UP000018144"/>
    </source>
</evidence>
<gene>
    <name evidence="2" type="ORF">PCON_04417</name>
</gene>
<sequence>MSLLTRASDNIPTKLKPVLAVFLNLGLSTLLGYLAAPWIASDLAAIDRPMKEFSDYSSLIAWRVVEVLGYWIGGWDATQAASLSALSLAPGLHYFHTYHPSHAPLVPTLATSTAIDILSVYLPMRFLRPRANKRDSTPDGTHMMTALLTSVVYQLLLQVATKKFLTSWLLENGWVLESVAGVHTVSEGLMLTRAIMMLPIGWAATEVIFSSETEKTKVKKEDIEEDFSGLFGVILKLWMTKLSPRTRKVVKRTLLVAAYQTAGASAGVAGTVKGGNIMGATGLSGVWAASTIVVGAVLGWVGRA</sequence>
<organism evidence="2 3">
    <name type="scientific">Pyronema omphalodes (strain CBS 100304)</name>
    <name type="common">Pyronema confluens</name>
    <dbReference type="NCBI Taxonomy" id="1076935"/>
    <lineage>
        <taxon>Eukaryota</taxon>
        <taxon>Fungi</taxon>
        <taxon>Dikarya</taxon>
        <taxon>Ascomycota</taxon>
        <taxon>Pezizomycotina</taxon>
        <taxon>Pezizomycetes</taxon>
        <taxon>Pezizales</taxon>
        <taxon>Pyronemataceae</taxon>
        <taxon>Pyronema</taxon>
    </lineage>
</organism>
<keyword evidence="1" id="KW-1133">Transmembrane helix</keyword>
<reference evidence="2 3" key="1">
    <citation type="journal article" date="2013" name="PLoS Genet.">
        <title>The genome and development-dependent transcriptomes of Pyronema confluens: a window into fungal evolution.</title>
        <authorList>
            <person name="Traeger S."/>
            <person name="Altegoer F."/>
            <person name="Freitag M."/>
            <person name="Gabaldon T."/>
            <person name="Kempken F."/>
            <person name="Kumar A."/>
            <person name="Marcet-Houben M."/>
            <person name="Poggeler S."/>
            <person name="Stajich J.E."/>
            <person name="Nowrousian M."/>
        </authorList>
    </citation>
    <scope>NUCLEOTIDE SEQUENCE [LARGE SCALE GENOMIC DNA]</scope>
    <source>
        <strain evidence="3">CBS 100304</strain>
        <tissue evidence="2">Vegetative mycelium</tissue>
    </source>
</reference>
<keyword evidence="1" id="KW-0812">Transmembrane</keyword>